<evidence type="ECO:0000313" key="2">
    <source>
        <dbReference type="EMBL" id="NDW43876.1"/>
    </source>
</evidence>
<dbReference type="InterPro" id="IPR036249">
    <property type="entry name" value="Thioredoxin-like_sf"/>
</dbReference>
<dbReference type="Pfam" id="PF00578">
    <property type="entry name" value="AhpC-TSA"/>
    <property type="match status" value="1"/>
</dbReference>
<dbReference type="AlphaFoldDB" id="A0A6B2NIT3"/>
<dbReference type="EMBL" id="JAAGOX010000003">
    <property type="protein sequence ID" value="NDW43876.1"/>
    <property type="molecule type" value="Genomic_DNA"/>
</dbReference>
<accession>A0A6B2NIT3</accession>
<reference evidence="2" key="1">
    <citation type="submission" date="2020-02" db="EMBL/GenBank/DDBJ databases">
        <title>Delineation of the pyrene-degrading pathway in Roseobacter clade bacteria by genomic analysis.</title>
        <authorList>
            <person name="Zhou H."/>
            <person name="Wang H."/>
        </authorList>
    </citation>
    <scope>NUCLEOTIDE SEQUENCE</scope>
    <source>
        <strain evidence="2">PrR005</strain>
    </source>
</reference>
<dbReference type="GO" id="GO:0016491">
    <property type="term" value="F:oxidoreductase activity"/>
    <property type="evidence" value="ECO:0007669"/>
    <property type="project" value="InterPro"/>
</dbReference>
<dbReference type="InterPro" id="IPR013766">
    <property type="entry name" value="Thioredoxin_domain"/>
</dbReference>
<dbReference type="RefSeq" id="WP_164127465.1">
    <property type="nucleotide sequence ID" value="NZ_JAAGOX010000003.1"/>
</dbReference>
<comment type="caution">
    <text evidence="2">The sequence shown here is derived from an EMBL/GenBank/DDBJ whole genome shotgun (WGS) entry which is preliminary data.</text>
</comment>
<evidence type="ECO:0000259" key="1">
    <source>
        <dbReference type="PROSITE" id="PS51352"/>
    </source>
</evidence>
<dbReference type="PROSITE" id="PS51352">
    <property type="entry name" value="THIOREDOXIN_2"/>
    <property type="match status" value="1"/>
</dbReference>
<sequence>MLLPGSPAPTLRIETVAHGPYDLAQYAPPGGTLLAFYRGAHCPLCRSQLKELDDRIGDFAIRGVRLLALSGDVRERAAQLAEEMQIIRLPIGFGLDLRVARDDWGLFLSTAREGTEEPEIFSEPGLFWVRQDGTVSFSVLHSLPFMRPTADQILKAMDFTLSKGFAPRGSYTGVLP</sequence>
<protein>
    <submittedName>
        <fullName evidence="2">Redoxin domain-containing protein</fullName>
    </submittedName>
</protein>
<feature type="domain" description="Thioredoxin" evidence="1">
    <location>
        <begin position="2"/>
        <end position="162"/>
    </location>
</feature>
<dbReference type="GO" id="GO:0016209">
    <property type="term" value="F:antioxidant activity"/>
    <property type="evidence" value="ECO:0007669"/>
    <property type="project" value="InterPro"/>
</dbReference>
<gene>
    <name evidence="2" type="ORF">G0P99_02770</name>
</gene>
<organism evidence="2">
    <name type="scientific">Ruegeria sp. PrR005</name>
    <dbReference type="NCBI Taxonomy" id="2706882"/>
    <lineage>
        <taxon>Bacteria</taxon>
        <taxon>Pseudomonadati</taxon>
        <taxon>Pseudomonadota</taxon>
        <taxon>Alphaproteobacteria</taxon>
        <taxon>Rhodobacterales</taxon>
        <taxon>Roseobacteraceae</taxon>
        <taxon>Ruegeria</taxon>
    </lineage>
</organism>
<name>A0A6B2NIT3_9RHOB</name>
<proteinExistence type="predicted"/>
<dbReference type="SUPFAM" id="SSF52833">
    <property type="entry name" value="Thioredoxin-like"/>
    <property type="match status" value="1"/>
</dbReference>
<dbReference type="Gene3D" id="3.40.30.10">
    <property type="entry name" value="Glutaredoxin"/>
    <property type="match status" value="1"/>
</dbReference>
<dbReference type="InterPro" id="IPR000866">
    <property type="entry name" value="AhpC/TSA"/>
</dbReference>